<dbReference type="Pfam" id="PF21547">
    <property type="entry name" value="TTI1"/>
    <property type="match status" value="1"/>
</dbReference>
<evidence type="ECO:0000313" key="6">
    <source>
        <dbReference type="Proteomes" id="UP001153678"/>
    </source>
</evidence>
<dbReference type="InterPro" id="IPR057566">
    <property type="entry name" value="TPR_TTI1_N"/>
</dbReference>
<feature type="domain" description="TTI1 C-terminal TPR" evidence="4">
    <location>
        <begin position="822"/>
        <end position="1122"/>
    </location>
</feature>
<dbReference type="InterPro" id="IPR011989">
    <property type="entry name" value="ARM-like"/>
</dbReference>
<keyword evidence="6" id="KW-1185">Reference proteome</keyword>
<dbReference type="PANTHER" id="PTHR18460">
    <property type="entry name" value="TEL2 INTERACTING PROTEIN 1 TTI1 FAMILY MEMBER"/>
    <property type="match status" value="1"/>
</dbReference>
<comment type="caution">
    <text evidence="5">The sequence shown here is derived from an EMBL/GenBank/DDBJ whole genome shotgun (WGS) entry which is preliminary data.</text>
</comment>
<feature type="compositionally biased region" description="Basic and acidic residues" evidence="2">
    <location>
        <begin position="915"/>
        <end position="931"/>
    </location>
</feature>
<reference evidence="5" key="1">
    <citation type="submission" date="2022-08" db="EMBL/GenBank/DDBJ databases">
        <authorList>
            <person name="Kallberg Y."/>
            <person name="Tangrot J."/>
            <person name="Rosling A."/>
        </authorList>
    </citation>
    <scope>NUCLEOTIDE SEQUENCE</scope>
    <source>
        <strain evidence="5">Wild A</strain>
    </source>
</reference>
<evidence type="ECO:0000256" key="2">
    <source>
        <dbReference type="SAM" id="MobiDB-lite"/>
    </source>
</evidence>
<evidence type="ECO:0000313" key="5">
    <source>
        <dbReference type="EMBL" id="CAI2183947.1"/>
    </source>
</evidence>
<dbReference type="Pfam" id="PF24181">
    <property type="entry name" value="TPR_TTI1_C"/>
    <property type="match status" value="1"/>
</dbReference>
<dbReference type="InterPro" id="IPR052587">
    <property type="entry name" value="TELO2-interacting_protein_1"/>
</dbReference>
<feature type="coiled-coil region" evidence="1">
    <location>
        <begin position="827"/>
        <end position="854"/>
    </location>
</feature>
<feature type="domain" description="TTI1 N-terminal TPR" evidence="3">
    <location>
        <begin position="14"/>
        <end position="405"/>
    </location>
</feature>
<evidence type="ECO:0000259" key="4">
    <source>
        <dbReference type="Pfam" id="PF24181"/>
    </source>
</evidence>
<dbReference type="Pfam" id="PF24173">
    <property type="entry name" value="TPR_TTI1_N"/>
    <property type="match status" value="1"/>
</dbReference>
<feature type="region of interest" description="Disordered" evidence="2">
    <location>
        <begin position="905"/>
        <end position="937"/>
    </location>
</feature>
<dbReference type="InterPro" id="IPR057567">
    <property type="entry name" value="TPR_TTI1_C"/>
</dbReference>
<evidence type="ECO:0000256" key="1">
    <source>
        <dbReference type="SAM" id="Coils"/>
    </source>
</evidence>
<dbReference type="AlphaFoldDB" id="A0A9W4SUR2"/>
<dbReference type="EMBL" id="CAMKVN010003176">
    <property type="protein sequence ID" value="CAI2183947.1"/>
    <property type="molecule type" value="Genomic_DNA"/>
</dbReference>
<dbReference type="PANTHER" id="PTHR18460:SF3">
    <property type="entry name" value="TELO2-INTERACTING PROTEIN 1 HOMOLOG"/>
    <property type="match status" value="1"/>
</dbReference>
<name>A0A9W4SUR2_9GLOM</name>
<proteinExistence type="predicted"/>
<dbReference type="Proteomes" id="UP001153678">
    <property type="component" value="Unassembled WGS sequence"/>
</dbReference>
<dbReference type="GO" id="GO:0005737">
    <property type="term" value="C:cytoplasm"/>
    <property type="evidence" value="ECO:0007669"/>
    <property type="project" value="TreeGrafter"/>
</dbReference>
<evidence type="ECO:0000259" key="3">
    <source>
        <dbReference type="Pfam" id="PF24173"/>
    </source>
</evidence>
<dbReference type="Gene3D" id="1.25.10.10">
    <property type="entry name" value="Leucine-rich Repeat Variant"/>
    <property type="match status" value="1"/>
</dbReference>
<dbReference type="Pfam" id="PF24176">
    <property type="entry name" value="TPR_TTI1_2nd"/>
    <property type="match status" value="1"/>
</dbReference>
<organism evidence="5 6">
    <name type="scientific">Funneliformis geosporum</name>
    <dbReference type="NCBI Taxonomy" id="1117311"/>
    <lineage>
        <taxon>Eukaryota</taxon>
        <taxon>Fungi</taxon>
        <taxon>Fungi incertae sedis</taxon>
        <taxon>Mucoromycota</taxon>
        <taxon>Glomeromycotina</taxon>
        <taxon>Glomeromycetes</taxon>
        <taxon>Glomerales</taxon>
        <taxon>Glomeraceae</taxon>
        <taxon>Funneliformis</taxon>
    </lineage>
</organism>
<dbReference type="SUPFAM" id="SSF48371">
    <property type="entry name" value="ARM repeat"/>
    <property type="match status" value="1"/>
</dbReference>
<dbReference type="InterPro" id="IPR016024">
    <property type="entry name" value="ARM-type_fold"/>
</dbReference>
<accession>A0A9W4SUR2</accession>
<dbReference type="InterPro" id="IPR049362">
    <property type="entry name" value="TTI1_rpt"/>
</dbReference>
<dbReference type="OrthoDB" id="49511at2759"/>
<sequence length="1208" mass="138099">MVDDSLDTQRQAVFLQLKPLCVSLIQSTSVSASKSHEIVQTIDNLLNVLHSIPEPSRIFDYNLIKYVYFPLLQLYNNPVLQQSNRFIEGFLNCIHFLLTASWQKYMVPDQFKQLLILFVSIIGGSTLDSKTVNRSSLTEFTISEESKLACVKCMLALMPVHSGSFENVDNIDHFQIEIRRELILQELMSIQLRALIGRCVYVLLEIISNENLLQLRLTSLETLQILVDSIEELGIIAAFLPGMVSTLSKTLIRDQKENHMLLAKIVESLSVIITKVMNDNDEVNKSLLTITGSLSDLKDLFPNTDSFANQTSSAIFKTTSTQSSQSQQSMLASIYVERTKSWLRATKAQIKLLMCQIFTIRNHSAWQLRLAFVNFAYRLLSTSAKCLDNCIPILIETLVFYLNDDYVQVSIPCRQNLDLLRSRSDFKENFTPILKEIFNNWLISLPRYLIGLDENAKYNALSLIAGFVSLLGSDVQTVLNISLQRVSDGLLNALEFDTGDVRVVENRLLIGQYDTIENESVIPTDAASQDSERTLPHFPQPQYKHIREQRVKTCLSTVFRLLGYFSNISYLIDHFLAYFRDQESTRLYAQCIFILKEILLGAAGINMRTDLNFENLIIMKPVNAIRDVKRIARSILKEYIESDVILNIINNFDSTTKVVSNKNKFVEKKKFSTSNMNMESQNRIILINCFILEGIAAISHILGMEFRVELMDALYPILEKLGENNRLVHETADITLTHVSVWCGYSSKRTLVLENVDYLVNVVSRRLSQIIVNPRTPQVLTAMIRVVGPPVLPFLDDSIEEIFDALDAHHMNSYLLNQLANVLFAVIVAISESVEEEKEELQEEVNDNSSSQENEVGISIEIAEFVKRYKQGETPRVKKSNYNATLEEIGQYFLERQKSKENFKEELEVDEEDIQREHDPSGVKHEEDKKPKPTQSQSTCLQIIDKLLHFLTAASPQLRSIVLDAMRISLPVLQSIPKELYPLIHRIWPSAVKRLKDQESYVVLSAVKLIQDISISSGDFFTSRVVQDVWPSFQQLLGQQDTKDKEYIGIAPTTFSSSHRLKKSILETIKTIISKVTLSNQVILQIMDSMWPFLNEEVHEELQNSAIELFKELAKRNSNATWLTLRGLVEDYSVIPYNNKIGDEDVELNDIVWPRYLCRFPKGEKKDQFSLIQYKRKHGPLFNVKRGSIPVYYLLSAKELNFKSNSSM</sequence>
<gene>
    <name evidence="5" type="ORF">FWILDA_LOCUS11335</name>
</gene>
<protein>
    <submittedName>
        <fullName evidence="5">709_t:CDS:1</fullName>
    </submittedName>
</protein>
<keyword evidence="1" id="KW-0175">Coiled coil</keyword>